<dbReference type="InterPro" id="IPR017853">
    <property type="entry name" value="GH"/>
</dbReference>
<dbReference type="GO" id="GO:0009986">
    <property type="term" value="C:cell surface"/>
    <property type="evidence" value="ECO:0007669"/>
    <property type="project" value="TreeGrafter"/>
</dbReference>
<protein>
    <submittedName>
        <fullName evidence="9">Endoglucanase</fullName>
    </submittedName>
</protein>
<feature type="domain" description="Glycoside hydrolase family 5" evidence="8">
    <location>
        <begin position="64"/>
        <end position="353"/>
    </location>
</feature>
<keyword evidence="10" id="KW-1185">Reference proteome</keyword>
<dbReference type="Gene3D" id="3.20.20.80">
    <property type="entry name" value="Glycosidases"/>
    <property type="match status" value="1"/>
</dbReference>
<dbReference type="Pfam" id="PF00150">
    <property type="entry name" value="Cellulase"/>
    <property type="match status" value="1"/>
</dbReference>
<accession>A0A5K7SG46</accession>
<dbReference type="GO" id="GO:0008422">
    <property type="term" value="F:beta-glucosidase activity"/>
    <property type="evidence" value="ECO:0007669"/>
    <property type="project" value="TreeGrafter"/>
</dbReference>
<dbReference type="GO" id="GO:0005576">
    <property type="term" value="C:extracellular region"/>
    <property type="evidence" value="ECO:0007669"/>
    <property type="project" value="TreeGrafter"/>
</dbReference>
<dbReference type="InterPro" id="IPR006311">
    <property type="entry name" value="TAT_signal"/>
</dbReference>
<evidence type="ECO:0000256" key="7">
    <source>
        <dbReference type="RuleBase" id="RU361153"/>
    </source>
</evidence>
<proteinExistence type="inferred from homology"/>
<keyword evidence="4" id="KW-0119">Carbohydrate metabolism</keyword>
<comment type="similarity">
    <text evidence="1 7">Belongs to the glycosyl hydrolase 5 (cellulase A) family.</text>
</comment>
<evidence type="ECO:0000256" key="2">
    <source>
        <dbReference type="ARBA" id="ARBA00022801"/>
    </source>
</evidence>
<keyword evidence="2 7" id="KW-0378">Hydrolase</keyword>
<evidence type="ECO:0000256" key="6">
    <source>
        <dbReference type="ARBA" id="ARBA00023326"/>
    </source>
</evidence>
<keyword evidence="3" id="KW-0136">Cellulose degradation</keyword>
<keyword evidence="6" id="KW-0624">Polysaccharide degradation</keyword>
<dbReference type="SUPFAM" id="SSF51445">
    <property type="entry name" value="(Trans)glycosidases"/>
    <property type="match status" value="1"/>
</dbReference>
<evidence type="ECO:0000313" key="10">
    <source>
        <dbReference type="Proteomes" id="UP001193389"/>
    </source>
</evidence>
<dbReference type="PANTHER" id="PTHR31297">
    <property type="entry name" value="GLUCAN ENDO-1,6-BETA-GLUCOSIDASE B"/>
    <property type="match status" value="1"/>
</dbReference>
<organism evidence="9 10">
    <name type="scientific">Aquipluma nitroreducens</name>
    <dbReference type="NCBI Taxonomy" id="2010828"/>
    <lineage>
        <taxon>Bacteria</taxon>
        <taxon>Pseudomonadati</taxon>
        <taxon>Bacteroidota</taxon>
        <taxon>Bacteroidia</taxon>
        <taxon>Marinilabiliales</taxon>
        <taxon>Prolixibacteraceae</taxon>
        <taxon>Aquipluma</taxon>
    </lineage>
</organism>
<dbReference type="PROSITE" id="PS51318">
    <property type="entry name" value="TAT"/>
    <property type="match status" value="1"/>
</dbReference>
<dbReference type="RefSeq" id="WP_318348732.1">
    <property type="nucleotide sequence ID" value="NZ_AP018694.1"/>
</dbReference>
<name>A0A5K7SG46_9BACT</name>
<evidence type="ECO:0000256" key="5">
    <source>
        <dbReference type="ARBA" id="ARBA00023295"/>
    </source>
</evidence>
<reference evidence="9" key="1">
    <citation type="journal article" date="2020" name="Int. J. Syst. Evol. Microbiol.">
        <title>Aquipluma nitroreducens gen. nov. sp. nov., a novel facultatively anaerobic bacterium isolated from a freshwater lake.</title>
        <authorList>
            <person name="Watanabe M."/>
            <person name="Kojima H."/>
            <person name="Fukui M."/>
        </authorList>
    </citation>
    <scope>NUCLEOTIDE SEQUENCE</scope>
    <source>
        <strain evidence="9">MeG22</strain>
    </source>
</reference>
<evidence type="ECO:0000256" key="1">
    <source>
        <dbReference type="ARBA" id="ARBA00005641"/>
    </source>
</evidence>
<sequence>MENKDFNRRIFIKTTGVAAIATALSGNLAFGSSLVPSVQNSIPRWRGFNLLDYFGAFPPKGETQSKTTKEDLKWMADWGFDFVRLPMAYPRYIIFDSQKYVTPSDVLNINEKVVDEIQELVFQAQQAGLHVSINLHRAPGYCVNAGFNEPYNLWKDQEALDAFCFHWEMWGNRFMNVSSKKISFDLVNEPSWRENMNDQFGSRTTIPGAVYRKVALAASQAIRKSNPDHLVIADGNDVGASIIPEITDLNIAQSCRGYFPHYVSHYRAPWVFKNPDDAPMPVWPGVIDGKSFSRKNLEELYQPWIDLVKQGVGVHCGECGCWRETPHDVFLAWFGDVLDVLTENQIGYALWNFRGDFGVLDSGRKDVQYEDWYGHKLDRKMLDLLRKH</sequence>
<evidence type="ECO:0000256" key="3">
    <source>
        <dbReference type="ARBA" id="ARBA00023001"/>
    </source>
</evidence>
<dbReference type="GO" id="GO:0030245">
    <property type="term" value="P:cellulose catabolic process"/>
    <property type="evidence" value="ECO:0007669"/>
    <property type="project" value="UniProtKB-KW"/>
</dbReference>
<keyword evidence="5 7" id="KW-0326">Glycosidase</keyword>
<evidence type="ECO:0000259" key="8">
    <source>
        <dbReference type="Pfam" id="PF00150"/>
    </source>
</evidence>
<dbReference type="KEGG" id="anf:AQPE_4796"/>
<dbReference type="EMBL" id="AP018694">
    <property type="protein sequence ID" value="BBE20602.1"/>
    <property type="molecule type" value="Genomic_DNA"/>
</dbReference>
<dbReference type="PANTHER" id="PTHR31297:SF41">
    <property type="entry name" value="ENDOGLUCANASE, PUTATIVE (AFU_ORTHOLOGUE AFUA_5G01830)-RELATED"/>
    <property type="match status" value="1"/>
</dbReference>
<evidence type="ECO:0000313" key="9">
    <source>
        <dbReference type="EMBL" id="BBE20602.1"/>
    </source>
</evidence>
<dbReference type="Proteomes" id="UP001193389">
    <property type="component" value="Chromosome"/>
</dbReference>
<dbReference type="AlphaFoldDB" id="A0A5K7SG46"/>
<gene>
    <name evidence="9" type="ORF">AQPE_4796</name>
</gene>
<dbReference type="InterPro" id="IPR001547">
    <property type="entry name" value="Glyco_hydro_5"/>
</dbReference>
<dbReference type="InterPro" id="IPR050386">
    <property type="entry name" value="Glycosyl_hydrolase_5"/>
</dbReference>
<evidence type="ECO:0000256" key="4">
    <source>
        <dbReference type="ARBA" id="ARBA00023277"/>
    </source>
</evidence>